<evidence type="ECO:0000313" key="4">
    <source>
        <dbReference type="EMBL" id="RJP20061.1"/>
    </source>
</evidence>
<keyword evidence="2" id="KW-0812">Transmembrane</keyword>
<dbReference type="PANTHER" id="PTHR30093:SF2">
    <property type="entry name" value="TYPE II SECRETION SYSTEM PROTEIN H"/>
    <property type="match status" value="1"/>
</dbReference>
<dbReference type="InterPro" id="IPR011453">
    <property type="entry name" value="DUF1559"/>
</dbReference>
<dbReference type="PRINTS" id="PR00813">
    <property type="entry name" value="BCTERIALGSPG"/>
</dbReference>
<name>A0A3A4NWV2_ABYX5</name>
<dbReference type="PANTHER" id="PTHR30093">
    <property type="entry name" value="GENERAL SECRETION PATHWAY PROTEIN G"/>
    <property type="match status" value="1"/>
</dbReference>
<dbReference type="InterPro" id="IPR012902">
    <property type="entry name" value="N_methyl_site"/>
</dbReference>
<keyword evidence="2" id="KW-1133">Transmembrane helix</keyword>
<organism evidence="4 5">
    <name type="scientific">Abyssobacteria bacterium (strain SURF_5)</name>
    <dbReference type="NCBI Taxonomy" id="2093360"/>
    <lineage>
        <taxon>Bacteria</taxon>
        <taxon>Pseudomonadati</taxon>
        <taxon>Candidatus Hydrogenedentota</taxon>
        <taxon>Candidatus Abyssobacteria</taxon>
    </lineage>
</organism>
<dbReference type="GO" id="GO:0015628">
    <property type="term" value="P:protein secretion by the type II secretion system"/>
    <property type="evidence" value="ECO:0007669"/>
    <property type="project" value="InterPro"/>
</dbReference>
<evidence type="ECO:0000256" key="1">
    <source>
        <dbReference type="ARBA" id="ARBA00022481"/>
    </source>
</evidence>
<dbReference type="GO" id="GO:0015627">
    <property type="term" value="C:type II protein secretion system complex"/>
    <property type="evidence" value="ECO:0007669"/>
    <property type="project" value="InterPro"/>
</dbReference>
<sequence>MSNFVRGRKGFTLVELLVVIAIIGILAAILLPALAKARESARRSACVNNLKQLGLVLGMYASENRDKFPPLANHTERFMYDANCLY</sequence>
<dbReference type="InterPro" id="IPR000983">
    <property type="entry name" value="Bac_GSPG_pilin"/>
</dbReference>
<keyword evidence="2" id="KW-0472">Membrane</keyword>
<dbReference type="AlphaFoldDB" id="A0A3A4NWV2"/>
<dbReference type="PROSITE" id="PS00409">
    <property type="entry name" value="PROKAR_NTER_METHYL"/>
    <property type="match status" value="1"/>
</dbReference>
<feature type="non-terminal residue" evidence="4">
    <location>
        <position position="86"/>
    </location>
</feature>
<protein>
    <submittedName>
        <fullName evidence="4">Prepilin-type N-terminal cleavage/methylation domain-containing protein</fullName>
    </submittedName>
</protein>
<dbReference type="InterPro" id="IPR045584">
    <property type="entry name" value="Pilin-like"/>
</dbReference>
<proteinExistence type="predicted"/>
<gene>
    <name evidence="4" type="ORF">C4520_11845</name>
</gene>
<feature type="transmembrane region" description="Helical" evidence="2">
    <location>
        <begin position="12"/>
        <end position="34"/>
    </location>
</feature>
<keyword evidence="1" id="KW-0488">Methylation</keyword>
<dbReference type="Proteomes" id="UP000265882">
    <property type="component" value="Unassembled WGS sequence"/>
</dbReference>
<dbReference type="NCBIfam" id="TIGR02532">
    <property type="entry name" value="IV_pilin_GFxxxE"/>
    <property type="match status" value="1"/>
</dbReference>
<evidence type="ECO:0000259" key="3">
    <source>
        <dbReference type="Pfam" id="PF07596"/>
    </source>
</evidence>
<dbReference type="Pfam" id="PF07596">
    <property type="entry name" value="SBP_bac_10"/>
    <property type="match status" value="1"/>
</dbReference>
<comment type="caution">
    <text evidence="4">The sequence shown here is derived from an EMBL/GenBank/DDBJ whole genome shotgun (WGS) entry which is preliminary data.</text>
</comment>
<accession>A0A3A4NWV2</accession>
<dbReference type="Gene3D" id="3.30.700.10">
    <property type="entry name" value="Glycoprotein, Type 4 Pilin"/>
    <property type="match status" value="1"/>
</dbReference>
<dbReference type="Pfam" id="PF07963">
    <property type="entry name" value="N_methyl"/>
    <property type="match status" value="1"/>
</dbReference>
<evidence type="ECO:0000313" key="5">
    <source>
        <dbReference type="Proteomes" id="UP000265882"/>
    </source>
</evidence>
<reference evidence="4 5" key="1">
    <citation type="journal article" date="2017" name="ISME J.">
        <title>Energy and carbon metabolisms in a deep terrestrial subsurface fluid microbial community.</title>
        <authorList>
            <person name="Momper L."/>
            <person name="Jungbluth S.P."/>
            <person name="Lee M.D."/>
            <person name="Amend J.P."/>
        </authorList>
    </citation>
    <scope>NUCLEOTIDE SEQUENCE [LARGE SCALE GENOMIC DNA]</scope>
    <source>
        <strain evidence="4">SURF_5</strain>
    </source>
</reference>
<dbReference type="SUPFAM" id="SSF54523">
    <property type="entry name" value="Pili subunits"/>
    <property type="match status" value="1"/>
</dbReference>
<evidence type="ECO:0000256" key="2">
    <source>
        <dbReference type="SAM" id="Phobius"/>
    </source>
</evidence>
<dbReference type="EMBL" id="QZKU01000080">
    <property type="protein sequence ID" value="RJP20061.1"/>
    <property type="molecule type" value="Genomic_DNA"/>
</dbReference>
<feature type="domain" description="DUF1559" evidence="3">
    <location>
        <begin position="36"/>
        <end position="72"/>
    </location>
</feature>